<evidence type="ECO:0000313" key="3">
    <source>
        <dbReference type="Proteomes" id="UP001064106"/>
    </source>
</evidence>
<name>A0ABT2QWI1_9GAMM</name>
<comment type="caution">
    <text evidence="2">The sequence shown here is derived from an EMBL/GenBank/DDBJ whole genome shotgun (WGS) entry which is preliminary data.</text>
</comment>
<sequence length="84" mass="8937">MVSLTVVGVILMRWLPHHSGVSHGLMVLALFCALLIGKSLYRRYCLQAGYMNRGGALPATVSVVWLSVAVLSLATASLVAVLGR</sequence>
<dbReference type="EMBL" id="ARXS01000005">
    <property type="protein sequence ID" value="MCU5781881.1"/>
    <property type="molecule type" value="Genomic_DNA"/>
</dbReference>
<proteinExistence type="predicted"/>
<accession>A0ABT2QWI1</accession>
<gene>
    <name evidence="2" type="ORF">MA04_01181</name>
</gene>
<keyword evidence="1" id="KW-0472">Membrane</keyword>
<dbReference type="Proteomes" id="UP001064106">
    <property type="component" value="Unassembled WGS sequence"/>
</dbReference>
<organism evidence="2 3">
    <name type="scientific">Alloalcanivorax balearicus MACL04</name>
    <dbReference type="NCBI Taxonomy" id="1177182"/>
    <lineage>
        <taxon>Bacteria</taxon>
        <taxon>Pseudomonadati</taxon>
        <taxon>Pseudomonadota</taxon>
        <taxon>Gammaproteobacteria</taxon>
        <taxon>Oceanospirillales</taxon>
        <taxon>Alcanivoracaceae</taxon>
        <taxon>Alloalcanivorax</taxon>
    </lineage>
</organism>
<evidence type="ECO:0000313" key="2">
    <source>
        <dbReference type="EMBL" id="MCU5781881.1"/>
    </source>
</evidence>
<reference evidence="2" key="1">
    <citation type="submission" date="2012-09" db="EMBL/GenBank/DDBJ databases">
        <title>Genome Sequence of alkane-degrading Bacterium Alcanivorax balearicus MACL04.</title>
        <authorList>
            <person name="Lai Q."/>
            <person name="Shao Z."/>
        </authorList>
    </citation>
    <scope>NUCLEOTIDE SEQUENCE</scope>
    <source>
        <strain evidence="2">MACL04</strain>
    </source>
</reference>
<feature type="transmembrane region" description="Helical" evidence="1">
    <location>
        <begin position="62"/>
        <end position="82"/>
    </location>
</feature>
<keyword evidence="1" id="KW-1133">Transmembrane helix</keyword>
<keyword evidence="1" id="KW-0812">Transmembrane</keyword>
<keyword evidence="3" id="KW-1185">Reference proteome</keyword>
<protein>
    <submittedName>
        <fullName evidence="2">Uncharacterized protein</fullName>
    </submittedName>
</protein>
<evidence type="ECO:0000256" key="1">
    <source>
        <dbReference type="SAM" id="Phobius"/>
    </source>
</evidence>
<feature type="transmembrane region" description="Helical" evidence="1">
    <location>
        <begin position="20"/>
        <end position="41"/>
    </location>
</feature>